<dbReference type="GO" id="GO:0008270">
    <property type="term" value="F:zinc ion binding"/>
    <property type="evidence" value="ECO:0007669"/>
    <property type="project" value="InterPro"/>
</dbReference>
<protein>
    <recommendedName>
        <fullName evidence="8">Zn(2)-C6 fungal-type domain-containing protein</fullName>
    </recommendedName>
</protein>
<evidence type="ECO:0000256" key="6">
    <source>
        <dbReference type="ARBA" id="ARBA00023242"/>
    </source>
</evidence>
<gene>
    <name evidence="9" type="ORF">JX265_002037</name>
</gene>
<accession>A0A9P9WW89</accession>
<dbReference type="AlphaFoldDB" id="A0A9P9WW89"/>
<dbReference type="PROSITE" id="PS00463">
    <property type="entry name" value="ZN2_CY6_FUNGAL_1"/>
    <property type="match status" value="1"/>
</dbReference>
<dbReference type="SMART" id="SM00066">
    <property type="entry name" value="GAL4"/>
    <property type="match status" value="1"/>
</dbReference>
<keyword evidence="5" id="KW-0804">Transcription</keyword>
<keyword evidence="10" id="KW-1185">Reference proteome</keyword>
<feature type="domain" description="Zn(2)-C6 fungal-type" evidence="8">
    <location>
        <begin position="25"/>
        <end position="59"/>
    </location>
</feature>
<evidence type="ECO:0000256" key="7">
    <source>
        <dbReference type="SAM" id="MobiDB-lite"/>
    </source>
</evidence>
<dbReference type="InterPro" id="IPR052073">
    <property type="entry name" value="Amide_Lactam_Regulators"/>
</dbReference>
<organism evidence="9 10">
    <name type="scientific">Neoarthrinium moseri</name>
    <dbReference type="NCBI Taxonomy" id="1658444"/>
    <lineage>
        <taxon>Eukaryota</taxon>
        <taxon>Fungi</taxon>
        <taxon>Dikarya</taxon>
        <taxon>Ascomycota</taxon>
        <taxon>Pezizomycotina</taxon>
        <taxon>Sordariomycetes</taxon>
        <taxon>Xylariomycetidae</taxon>
        <taxon>Amphisphaeriales</taxon>
        <taxon>Apiosporaceae</taxon>
        <taxon>Neoarthrinium</taxon>
    </lineage>
</organism>
<dbReference type="SMART" id="SM00906">
    <property type="entry name" value="Fungal_trans"/>
    <property type="match status" value="1"/>
</dbReference>
<dbReference type="Proteomes" id="UP000829685">
    <property type="component" value="Unassembled WGS sequence"/>
</dbReference>
<dbReference type="InterPro" id="IPR001138">
    <property type="entry name" value="Zn2Cys6_DnaBD"/>
</dbReference>
<dbReference type="Gene3D" id="4.10.240.10">
    <property type="entry name" value="Zn(2)-C6 fungal-type DNA-binding domain"/>
    <property type="match status" value="1"/>
</dbReference>
<proteinExistence type="predicted"/>
<dbReference type="CDD" id="cd00067">
    <property type="entry name" value="GAL4"/>
    <property type="match status" value="1"/>
</dbReference>
<evidence type="ECO:0000256" key="1">
    <source>
        <dbReference type="ARBA" id="ARBA00022723"/>
    </source>
</evidence>
<evidence type="ECO:0000256" key="2">
    <source>
        <dbReference type="ARBA" id="ARBA00022833"/>
    </source>
</evidence>
<keyword evidence="3" id="KW-0805">Transcription regulation</keyword>
<dbReference type="PANTHER" id="PTHR47171">
    <property type="entry name" value="FARA-RELATED"/>
    <property type="match status" value="1"/>
</dbReference>
<keyword evidence="2" id="KW-0862">Zinc</keyword>
<evidence type="ECO:0000256" key="4">
    <source>
        <dbReference type="ARBA" id="ARBA00023125"/>
    </source>
</evidence>
<evidence type="ECO:0000256" key="5">
    <source>
        <dbReference type="ARBA" id="ARBA00023163"/>
    </source>
</evidence>
<evidence type="ECO:0000259" key="8">
    <source>
        <dbReference type="PROSITE" id="PS00463"/>
    </source>
</evidence>
<reference evidence="9" key="1">
    <citation type="submission" date="2021-03" db="EMBL/GenBank/DDBJ databases">
        <title>Revisited historic fungal species revealed as producer of novel bioactive compounds through whole genome sequencing and comparative genomics.</title>
        <authorList>
            <person name="Vignolle G.A."/>
            <person name="Hochenegger N."/>
            <person name="Mach R.L."/>
            <person name="Mach-Aigner A.R."/>
            <person name="Javad Rahimi M."/>
            <person name="Salim K.A."/>
            <person name="Chan C.M."/>
            <person name="Lim L.B.L."/>
            <person name="Cai F."/>
            <person name="Druzhinina I.S."/>
            <person name="U'Ren J.M."/>
            <person name="Derntl C."/>
        </authorList>
    </citation>
    <scope>NUCLEOTIDE SEQUENCE</scope>
    <source>
        <strain evidence="9">TUCIM 5799</strain>
    </source>
</reference>
<evidence type="ECO:0000313" key="10">
    <source>
        <dbReference type="Proteomes" id="UP000829685"/>
    </source>
</evidence>
<dbReference type="EMBL" id="JAFIMR010000003">
    <property type="protein sequence ID" value="KAI1880416.1"/>
    <property type="molecule type" value="Genomic_DNA"/>
</dbReference>
<dbReference type="GO" id="GO:0003677">
    <property type="term" value="F:DNA binding"/>
    <property type="evidence" value="ECO:0007669"/>
    <property type="project" value="UniProtKB-KW"/>
</dbReference>
<dbReference type="CDD" id="cd12148">
    <property type="entry name" value="fungal_TF_MHR"/>
    <property type="match status" value="1"/>
</dbReference>
<dbReference type="InterPro" id="IPR036864">
    <property type="entry name" value="Zn2-C6_fun-type_DNA-bd_sf"/>
</dbReference>
<dbReference type="PANTHER" id="PTHR47171:SF5">
    <property type="entry name" value="ZN(II)2CYS6 TRANSCRIPTION FACTOR (EUROFUNG)"/>
    <property type="match status" value="1"/>
</dbReference>
<dbReference type="GO" id="GO:0000981">
    <property type="term" value="F:DNA-binding transcription factor activity, RNA polymerase II-specific"/>
    <property type="evidence" value="ECO:0007669"/>
    <property type="project" value="InterPro"/>
</dbReference>
<evidence type="ECO:0000313" key="9">
    <source>
        <dbReference type="EMBL" id="KAI1880416.1"/>
    </source>
</evidence>
<dbReference type="GO" id="GO:0006351">
    <property type="term" value="P:DNA-templated transcription"/>
    <property type="evidence" value="ECO:0007669"/>
    <property type="project" value="InterPro"/>
</dbReference>
<keyword evidence="1" id="KW-0479">Metal-binding</keyword>
<dbReference type="Pfam" id="PF04082">
    <property type="entry name" value="Fungal_trans"/>
    <property type="match status" value="1"/>
</dbReference>
<feature type="region of interest" description="Disordered" evidence="7">
    <location>
        <begin position="63"/>
        <end position="135"/>
    </location>
</feature>
<name>A0A9P9WW89_9PEZI</name>
<dbReference type="SUPFAM" id="SSF57701">
    <property type="entry name" value="Zn2/Cys6 DNA-binding domain"/>
    <property type="match status" value="1"/>
</dbReference>
<comment type="caution">
    <text evidence="9">The sequence shown here is derived from an EMBL/GenBank/DDBJ whole genome shotgun (WGS) entry which is preliminary data.</text>
</comment>
<feature type="compositionally biased region" description="Basic and acidic residues" evidence="7">
    <location>
        <begin position="86"/>
        <end position="96"/>
    </location>
</feature>
<dbReference type="InterPro" id="IPR007219">
    <property type="entry name" value="XnlR_reg_dom"/>
</dbReference>
<sequence length="653" mass="73336">MTTDIAGEWLHFDNSQPKRKRAELVCSSCHGKKIKCDLQKRSSQGQSKCTNCHTAARDCHVRPSKRRRTATVGVEQRPPASLSPENDTRAEADVPRNESPVLVHQESPSLQRTDHASTSDMPVGAATSRSNPSDVDTGFLQIYGPENQYDAEQQELKASLEHGYRHSNTQQQELLQIFAETYVDYAYPWCPVLDLDRIQDDTIRSPLLANSLALAASHIRPPLIPHEGPAAYYDKARAIFYNDEEPDGLTTLQAISLFYWWAPRPPSIAHRHSSWWWTSVLIRHAQQMNFHREPRPQDPSLGALNLSLRRRIWWTAFARERLTALCQSKPCIIDPLDCNIQDPTLADFPGSPDFQRKGEIFIYWVRLCGIIGNVAKCLSRSTIASSPPSPEQLRQDLVGWVTSLPPHLQLPIGSARTASFDRDVHQLHLPYLTTIIVLHLKRSAHALPQALPPAILAASCIARILRDILSRGDARFLMAITCWYSGMAFIALLQASRIENLSQDATEGLNILTNAVEQLQRMWGTANIIRQGFDRLRSQSGPMASEGTGPGNLGVEARARQSIEGLPSVDRPHNDDANAQDYDWTNLFPFVTRQTNRIAEALLPSNEPGAPQTRFPSPENMLFHETLMTEYQDLFEPFAPYESLDFSNAGFFA</sequence>
<evidence type="ECO:0000256" key="3">
    <source>
        <dbReference type="ARBA" id="ARBA00023015"/>
    </source>
</evidence>
<keyword evidence="6" id="KW-0539">Nucleus</keyword>
<keyword evidence="4" id="KW-0238">DNA-binding</keyword>